<dbReference type="Pfam" id="PF25374">
    <property type="entry name" value="Cadherin_FAT4_N"/>
    <property type="match status" value="1"/>
</dbReference>
<evidence type="ECO:0000256" key="2">
    <source>
        <dbReference type="ARBA" id="ARBA00022737"/>
    </source>
</evidence>
<feature type="signal peptide" evidence="6">
    <location>
        <begin position="1"/>
        <end position="34"/>
    </location>
</feature>
<feature type="domain" description="Cadherin" evidence="7">
    <location>
        <begin position="250"/>
        <end position="365"/>
    </location>
</feature>
<keyword evidence="2" id="KW-0677">Repeat</keyword>
<evidence type="ECO:0000256" key="3">
    <source>
        <dbReference type="ARBA" id="ARBA00022837"/>
    </source>
</evidence>
<dbReference type="EMBL" id="JARBDR010000923">
    <property type="protein sequence ID" value="KAJ8298114.1"/>
    <property type="molecule type" value="Genomic_DNA"/>
</dbReference>
<dbReference type="PROSITE" id="PS50268">
    <property type="entry name" value="CADHERIN_2"/>
    <property type="match status" value="17"/>
</dbReference>
<evidence type="ECO:0000256" key="4">
    <source>
        <dbReference type="ARBA" id="ARBA00023136"/>
    </source>
</evidence>
<protein>
    <recommendedName>
        <fullName evidence="7">Cadherin domain-containing protein</fullName>
    </recommendedName>
</protein>
<feature type="domain" description="Cadherin" evidence="7">
    <location>
        <begin position="1224"/>
        <end position="1329"/>
    </location>
</feature>
<evidence type="ECO:0000313" key="8">
    <source>
        <dbReference type="EMBL" id="KAJ8298114.1"/>
    </source>
</evidence>
<reference evidence="8 9" key="1">
    <citation type="submission" date="2022-12" db="EMBL/GenBank/DDBJ databases">
        <title>Chromosome-level genome of Tegillarca granosa.</title>
        <authorList>
            <person name="Kim J."/>
        </authorList>
    </citation>
    <scope>NUCLEOTIDE SEQUENCE [LARGE SCALE GENOMIC DNA]</scope>
    <source>
        <strain evidence="8">Teg-2019</strain>
        <tissue evidence="8">Adductor muscle</tissue>
    </source>
</reference>
<dbReference type="PRINTS" id="PR00205">
    <property type="entry name" value="CADHERIN"/>
</dbReference>
<evidence type="ECO:0000256" key="1">
    <source>
        <dbReference type="ARBA" id="ARBA00004370"/>
    </source>
</evidence>
<evidence type="ECO:0000256" key="5">
    <source>
        <dbReference type="PROSITE-ProRule" id="PRU00043"/>
    </source>
</evidence>
<comment type="caution">
    <text evidence="8">The sequence shown here is derived from an EMBL/GenBank/DDBJ whole genome shotgun (WGS) entry which is preliminary data.</text>
</comment>
<feature type="domain" description="Cadherin" evidence="7">
    <location>
        <begin position="484"/>
        <end position="588"/>
    </location>
</feature>
<feature type="domain" description="Cadherin" evidence="7">
    <location>
        <begin position="138"/>
        <end position="249"/>
    </location>
</feature>
<accession>A0ABQ9DXV4</accession>
<keyword evidence="9" id="KW-1185">Reference proteome</keyword>
<feature type="chain" id="PRO_5045396732" description="Cadherin domain-containing protein" evidence="6">
    <location>
        <begin position="35"/>
        <end position="1937"/>
    </location>
</feature>
<dbReference type="InterPro" id="IPR020894">
    <property type="entry name" value="Cadherin_CS"/>
</dbReference>
<keyword evidence="6" id="KW-0732">Signal</keyword>
<dbReference type="PANTHER" id="PTHR24027:SF438">
    <property type="entry name" value="CADHERIN 23"/>
    <property type="match status" value="1"/>
</dbReference>
<feature type="domain" description="Cadherin" evidence="7">
    <location>
        <begin position="379"/>
        <end position="483"/>
    </location>
</feature>
<feature type="domain" description="Cadherin" evidence="7">
    <location>
        <begin position="1345"/>
        <end position="1416"/>
    </location>
</feature>
<feature type="domain" description="Cadherin" evidence="7">
    <location>
        <begin position="1113"/>
        <end position="1221"/>
    </location>
</feature>
<feature type="domain" description="Cadherin" evidence="7">
    <location>
        <begin position="906"/>
        <end position="1008"/>
    </location>
</feature>
<dbReference type="PROSITE" id="PS00232">
    <property type="entry name" value="CADHERIN_1"/>
    <property type="match status" value="8"/>
</dbReference>
<evidence type="ECO:0000256" key="6">
    <source>
        <dbReference type="SAM" id="SignalP"/>
    </source>
</evidence>
<proteinExistence type="predicted"/>
<evidence type="ECO:0000313" key="9">
    <source>
        <dbReference type="Proteomes" id="UP001217089"/>
    </source>
</evidence>
<dbReference type="InterPro" id="IPR039808">
    <property type="entry name" value="Cadherin"/>
</dbReference>
<evidence type="ECO:0000259" key="7">
    <source>
        <dbReference type="PROSITE" id="PS50268"/>
    </source>
</evidence>
<comment type="subcellular location">
    <subcellularLocation>
        <location evidence="1">Membrane</location>
    </subcellularLocation>
</comment>
<keyword evidence="3 5" id="KW-0106">Calcium</keyword>
<feature type="domain" description="Cadherin" evidence="7">
    <location>
        <begin position="1417"/>
        <end position="1526"/>
    </location>
</feature>
<dbReference type="CDD" id="cd11304">
    <property type="entry name" value="Cadherin_repeat"/>
    <property type="match status" value="19"/>
</dbReference>
<feature type="domain" description="Cadherin" evidence="7">
    <location>
        <begin position="1738"/>
        <end position="1900"/>
    </location>
</feature>
<sequence length="1937" mass="213600">MAKSQSTQNSIPSRTLNHIIPLLLLQFLVTFAQGQGPGNSETLRANLSIPENEPVGTYVGTIPTRQYHTFAFQESQPLFILNPFSGVITTKVQLDRESLTRNPLNILVIGTSNSTGSQYPIEIFITVLDVNDNAPSFPKPVVNISMFENVISQASLDTATDLDLAENGTVSSYKITSRTDNPDKKFEAIYNPELYGQFLIIRLIEKLDREEREFYQLQIGVTDQGHPQLNGSLTVNIFVKDNNDNQPVFGTSQYFTKINEGAPVGTSVTRVEATDRDTGPNGEISYSLIDDTNQFQIDKRTGEISTTATPLVCHSRCDRSASDFQCDSNSCILTIKAEDGGIPPNAGRTYVTVKIKDENDYAPKISIAYQPPGNTGFSTVNENAINGDVVAIVTVSDEDKGTFGNISSLDIIKGNEHGHFKFISRFNYRYNVLRVNGDNILDRERISMYNLTLKASDQGTPPKSSLTHLLIYVNDVNDHHPMFLKNEYRVSISETTPVGSFVLSLTATDLDSGENAELSYDILSGNELGWFQIDRFSGLLTVKSPIHFQTSSQLTLNISVHDGSLKPLFNYTKVIVTIWDENNIAPHFPKQNYNISVSENVPKGSTVVVLTALDEDSGANGSVVYEFHPEVEQLYQNMFQVDSQLGKITVQSNLDRETRSSYVLKLIARDQGQPSLSSTATLFISIADINDNKPKFYPREYYANILKNQPVGTSVITVSASDADIGSNAQVVYFWDGNFPDFTVDATSGLVTTTKSFDSTVTSPYVLKVKCTDENPVQEPVDTAVIYVKIINLNEVGPTFQNLPYLFSIIEDADSMPAVIGRAVGTVQATTPDLQTPITYSIIGGDSEQVFAINQNSGQITTRTKLDREVKQHYRLLVLANGGGKYSDIYVNVTVQDLNDNSPSFPMPTAEATVVENWSVGHEIFLASAVDLDEGVNADITYSLQFSSDLFDISVNTGMIFLKRPIEKSDSRNFNLNVLAQDSGRSRLSSSMLVHITILDVNDHAPVFSHNSYEISLNESISVNTQFYSLVATDADLGRNAEISYNITRGNFEGKFGIFPNGNLYVAHKLDREEKDHFHLAVMAKDNALEPRSTIVNVTIHVLDDNDNKPMFVNISYNFYVPENEPAGHILGSVAAVDRDIGRNAEVSYFLDADMDNFTIDTQTGELSTRKAFDRELLIENTGNSFYVFDAMVTDNGYNKLQNKVKITVHITDVNDNGPKFSQKNNIYKAIVKEDAAIYTRILKIVATDADIGENAALSYMISGGNDENKFDINAGNGQITLNGSLDREIQDSYVLQIMVTDSGKNRQYSSNCTVYISVIDVNDNQPLFAQSRFEIMVLETTTPEIVYSFSNQGNFQNFNIDKNTGRLYLLQTLDYERNRIYELVVLASDKGTPQLSSEAVVIIRVTDSNDNAPYFVNTSSNVSIRENIAAFTNIVKVTAVDPDSGINGKIVYDIKNQDPVDGHFSISTTGQIYVSNAATIDREMVSLYSLTIIARDSSSPVSSRKTIEKVITINVIDENDNAPYFVSSDAIIIDYPSQQGHVATIEADDNDAGNNGLIVYELTNGDRSLFSLESATGKLFLRNNIPQAPVSYTITVTASDRGTSPQSTRMDFMIILLPKSGSRPTFLNVPYSRQIRENEKAGTSVLQVQATPVVQNSPLEYYITSVIAEISKKGRYLEINSQSGVISTFEILDRELLGSYLNVTVCVLERSTNDPRAKTEHVKITILDENDTPPKFSKGLYVSNIPENGGIGATVAQVLVTDSDITGQVTLGILSYIITGKSLNREERKEYELIIGASDGINSAQTMVQILVQDLNDNPPKFSRAIYSFDLPENTVKGTTLGRVEAIDVDEGASGEVNYTLYPLYTLTVSAQDHGNPSLSSTAIVYMNIKDINDNTPVFDLGSYSAEVMESVTVGTSVLTVSASDRDSGNYSFHKH</sequence>
<dbReference type="SMART" id="SM00112">
    <property type="entry name" value="CA"/>
    <property type="match status" value="18"/>
</dbReference>
<dbReference type="InterPro" id="IPR002126">
    <property type="entry name" value="Cadherin-like_dom"/>
</dbReference>
<gene>
    <name evidence="8" type="ORF">KUTeg_024645</name>
</gene>
<dbReference type="InterPro" id="IPR015919">
    <property type="entry name" value="Cadherin-like_sf"/>
</dbReference>
<dbReference type="PANTHER" id="PTHR24027">
    <property type="entry name" value="CADHERIN-23"/>
    <property type="match status" value="1"/>
</dbReference>
<feature type="domain" description="Cadherin" evidence="7">
    <location>
        <begin position="79"/>
        <end position="137"/>
    </location>
</feature>
<feature type="domain" description="Cadherin" evidence="7">
    <location>
        <begin position="1628"/>
        <end position="1737"/>
    </location>
</feature>
<feature type="domain" description="Cadherin" evidence="7">
    <location>
        <begin position="1009"/>
        <end position="1112"/>
    </location>
</feature>
<dbReference type="Proteomes" id="UP001217089">
    <property type="component" value="Unassembled WGS sequence"/>
</dbReference>
<dbReference type="Gene3D" id="2.60.40.60">
    <property type="entry name" value="Cadherins"/>
    <property type="match status" value="20"/>
</dbReference>
<dbReference type="Pfam" id="PF00028">
    <property type="entry name" value="Cadherin"/>
    <property type="match status" value="15"/>
</dbReference>
<name>A0ABQ9DXV4_TEGGR</name>
<feature type="domain" description="Cadherin" evidence="7">
    <location>
        <begin position="801"/>
        <end position="905"/>
    </location>
</feature>
<feature type="domain" description="Cadherin" evidence="7">
    <location>
        <begin position="697"/>
        <end position="800"/>
    </location>
</feature>
<feature type="domain" description="Cadherin" evidence="7">
    <location>
        <begin position="589"/>
        <end position="696"/>
    </location>
</feature>
<feature type="domain" description="Cadherin" evidence="7">
    <location>
        <begin position="1543"/>
        <end position="1627"/>
    </location>
</feature>
<organism evidence="8 9">
    <name type="scientific">Tegillarca granosa</name>
    <name type="common">Malaysian cockle</name>
    <name type="synonym">Anadara granosa</name>
    <dbReference type="NCBI Taxonomy" id="220873"/>
    <lineage>
        <taxon>Eukaryota</taxon>
        <taxon>Metazoa</taxon>
        <taxon>Spiralia</taxon>
        <taxon>Lophotrochozoa</taxon>
        <taxon>Mollusca</taxon>
        <taxon>Bivalvia</taxon>
        <taxon>Autobranchia</taxon>
        <taxon>Pteriomorphia</taxon>
        <taxon>Arcoida</taxon>
        <taxon>Arcoidea</taxon>
        <taxon>Arcidae</taxon>
        <taxon>Tegillarca</taxon>
    </lineage>
</organism>
<dbReference type="SUPFAM" id="SSF49313">
    <property type="entry name" value="Cadherin-like"/>
    <property type="match status" value="19"/>
</dbReference>
<keyword evidence="4" id="KW-0472">Membrane</keyword>